<feature type="domain" description="TonB C-terminal" evidence="2">
    <location>
        <begin position="554"/>
        <end position="646"/>
    </location>
</feature>
<accession>A0A4Q6Y146</accession>
<dbReference type="Gene3D" id="3.30.1150.10">
    <property type="match status" value="1"/>
</dbReference>
<keyword evidence="1" id="KW-0732">Signal</keyword>
<dbReference type="Proteomes" id="UP000292085">
    <property type="component" value="Unassembled WGS sequence"/>
</dbReference>
<dbReference type="InterPro" id="IPR037682">
    <property type="entry name" value="TonB_C"/>
</dbReference>
<evidence type="ECO:0000313" key="3">
    <source>
        <dbReference type="EMBL" id="RZF63902.1"/>
    </source>
</evidence>
<feature type="chain" id="PRO_5020209657" description="TonB C-terminal domain-containing protein" evidence="1">
    <location>
        <begin position="26"/>
        <end position="646"/>
    </location>
</feature>
<dbReference type="AlphaFoldDB" id="A0A4Q6Y146"/>
<dbReference type="GO" id="GO:0055085">
    <property type="term" value="P:transmembrane transport"/>
    <property type="evidence" value="ECO:0007669"/>
    <property type="project" value="InterPro"/>
</dbReference>
<sequence length="646" mass="68396">MTFWCSIRIAALVIALSLTPTLATAASTLDTAAFDTALAAHDYSRATVVLNNLVNQRLPATDKAGPDPVLDRMYADLMSATGETLGEAALLERLTADPTLQNRGHFQILLATARESAGQFDDAERLYRIAVAAKDITPQDRLAGTLGIARLRMMSDPSAAFSGLATLPTSSGTAWEVDLQRARIAAIAGHDDDARASLERAWAEALSAEAGDAAPARVASDLLIAAGRQGDRTKLIAMLAIDRLNRTPNDGQDALAADAPICGTSGITLTDSVAIEFMRQAAPARPRFSLVWASRPAVAAPFMAAVARAAGFEVQDGQATVVTLRCRSAPSSDFSVRADPNDQIMAWSTGRGAYPLLETGGDTDPSTLAGMLADREKRYGSNSIMLLPVLVRPFPKNWSALSDNQDARSRAAAVAHRITNIIQTNGGPADLVLFGKLGNTSIDVVAQTKSVADAQIEFQTLLAQAAQNSAVSLDTLYTLVSGATAIPQAPSALRADLLERSIAVFRARAPITDPRVTALALRLLSVRREQGDTVAAAAMVKQYGFALDLCSVANPPVRFTSSNITPDDYPPDLVQTLAQGRTTLDFSISPSGAASQPRILVADPPYVFDSIAVAKSSTLIYEPARINGAAQTCRCMVQSVRWTLPD</sequence>
<organism evidence="3 4">
    <name type="scientific">Sphingomonas populi</name>
    <dbReference type="NCBI Taxonomy" id="2484750"/>
    <lineage>
        <taxon>Bacteria</taxon>
        <taxon>Pseudomonadati</taxon>
        <taxon>Pseudomonadota</taxon>
        <taxon>Alphaproteobacteria</taxon>
        <taxon>Sphingomonadales</taxon>
        <taxon>Sphingomonadaceae</taxon>
        <taxon>Sphingomonas</taxon>
    </lineage>
</organism>
<dbReference type="PROSITE" id="PS52015">
    <property type="entry name" value="TONB_CTD"/>
    <property type="match status" value="1"/>
</dbReference>
<dbReference type="SUPFAM" id="SSF74653">
    <property type="entry name" value="TolA/TonB C-terminal domain"/>
    <property type="match status" value="1"/>
</dbReference>
<dbReference type="OrthoDB" id="7538166at2"/>
<dbReference type="RefSeq" id="WP_130158516.1">
    <property type="nucleotide sequence ID" value="NZ_SGIS01000020.1"/>
</dbReference>
<feature type="signal peptide" evidence="1">
    <location>
        <begin position="1"/>
        <end position="25"/>
    </location>
</feature>
<name>A0A4Q6Y146_9SPHN</name>
<reference evidence="3 4" key="1">
    <citation type="submission" date="2019-02" db="EMBL/GenBank/DDBJ databases">
        <authorList>
            <person name="Li Y."/>
        </authorList>
    </citation>
    <scope>NUCLEOTIDE SEQUENCE [LARGE SCALE GENOMIC DNA]</scope>
    <source>
        <strain evidence="3 4">3-7</strain>
    </source>
</reference>
<comment type="caution">
    <text evidence="3">The sequence shown here is derived from an EMBL/GenBank/DDBJ whole genome shotgun (WGS) entry which is preliminary data.</text>
</comment>
<dbReference type="EMBL" id="SGIS01000020">
    <property type="protein sequence ID" value="RZF63902.1"/>
    <property type="molecule type" value="Genomic_DNA"/>
</dbReference>
<evidence type="ECO:0000313" key="4">
    <source>
        <dbReference type="Proteomes" id="UP000292085"/>
    </source>
</evidence>
<evidence type="ECO:0000259" key="2">
    <source>
        <dbReference type="PROSITE" id="PS52015"/>
    </source>
</evidence>
<protein>
    <recommendedName>
        <fullName evidence="2">TonB C-terminal domain-containing protein</fullName>
    </recommendedName>
</protein>
<evidence type="ECO:0000256" key="1">
    <source>
        <dbReference type="SAM" id="SignalP"/>
    </source>
</evidence>
<keyword evidence="4" id="KW-1185">Reference proteome</keyword>
<gene>
    <name evidence="3" type="ORF">EWE75_14030</name>
</gene>
<proteinExistence type="predicted"/>